<dbReference type="PROSITE" id="PS01186">
    <property type="entry name" value="EGF_2"/>
    <property type="match status" value="1"/>
</dbReference>
<name>A0A098VUQ6_9MICR</name>
<dbReference type="InterPro" id="IPR056806">
    <property type="entry name" value="EGF_STAB1-2"/>
</dbReference>
<keyword evidence="4" id="KW-1185">Reference proteome</keyword>
<dbReference type="HOGENOM" id="CLU_356429_0_0_1"/>
<sequence>MGPFCNETHRRNPYNESDVTCEKGWWNPILCDKKSECKSASSTPDDDGLPCPGGVADLFSNKCAICSWPTFFKGPYCNQSTCIHGSPSLLPSSEGTCLPGSCNFGWKGHFCNESLCLHGYRILSSGAITEHNVYSYFPSQRWSYGWRGIGRVKVKSSLSNLHENSQTSANKGSSGFFFSFFNWKLRENPSDINKVSSPSKNIDDSVNEIAESPLCTECYPGYPQSPFCDQLYQDASICIHGWFDHSTGKCSDCFPGWAGPLCDTSACIKWLVPYVKCKECQSGLHGPLCEYKSLCIHGVLDRRSPLGACQAPCLFRFFVDPFCNETNCLEIGADGMPKLDSNGYCLACRDGYQGSYCTSKLSCVNGLVSAILAEKNEMCIPGTCAPGWSGPWCHKRTLFRPGSPTDTTKCEEGWIGSLCDIPDCMHGVPDFAYGWCRWCHPGWVGHACDTKPCLFGISNLLYQPMRENKSLELFSPPCIPGTCLDSWRGSDCAHPSCFGEGADSSLWNVPSGILYLLFGKSGPQRGWSSVPTFTDSPNDEAVVAKSPDILPSTDGSIPGIDWNTLSCMGCSHPYYRPPTCDRINRCLWGILDEASSDGRCVPGSCQRGGGPFCSKPICYHGIPDPKFTLGCHKCYSGWKGLSSDSKYPLVIEEDVPNVLDLSFDALPILICDTPTCINGWLHFLYPPTVDPHSYICICFDGWQGQNCDQIMEESFSNGSAGQHRPGCPEYTCPKPLDMALDCPNVNDNNSAVTIEIAPRNGCPPGTVDSLLVELFLERKNSTSTTSS</sequence>
<gene>
    <name evidence="3" type="ORF">DI09_143p30</name>
</gene>
<comment type="caution">
    <text evidence="3">The sequence shown here is derived from an EMBL/GenBank/DDBJ whole genome shotgun (WGS) entry which is preliminary data.</text>
</comment>
<proteinExistence type="predicted"/>
<dbReference type="PROSITE" id="PS00022">
    <property type="entry name" value="EGF_1"/>
    <property type="match status" value="1"/>
</dbReference>
<dbReference type="InterPro" id="IPR052108">
    <property type="entry name" value="MEGF/SIB"/>
</dbReference>
<dbReference type="PANTHER" id="PTHR24035">
    <property type="entry name" value="MULTIPLE EPIDERMAL GROWTH FACTOR-LIKE DOMAINS PROTEIN"/>
    <property type="match status" value="1"/>
</dbReference>
<dbReference type="PANTHER" id="PTHR24035:SF109">
    <property type="entry name" value="PROTEIN DRAPER"/>
    <property type="match status" value="1"/>
</dbReference>
<feature type="disulfide bond" evidence="1">
    <location>
        <begin position="698"/>
        <end position="707"/>
    </location>
</feature>
<keyword evidence="1" id="KW-1015">Disulfide bond</keyword>
<dbReference type="RefSeq" id="XP_013239121.1">
    <property type="nucleotide sequence ID" value="XM_013383667.1"/>
</dbReference>
<dbReference type="SMART" id="SM00181">
    <property type="entry name" value="EGF"/>
    <property type="match status" value="5"/>
</dbReference>
<dbReference type="OrthoDB" id="430340at2759"/>
<keyword evidence="1" id="KW-0245">EGF-like domain</keyword>
<dbReference type="AlphaFoldDB" id="A0A098VUQ6"/>
<accession>A0A098VUQ6</accession>
<organism evidence="3 4">
    <name type="scientific">Mitosporidium daphniae</name>
    <dbReference type="NCBI Taxonomy" id="1485682"/>
    <lineage>
        <taxon>Eukaryota</taxon>
        <taxon>Fungi</taxon>
        <taxon>Fungi incertae sedis</taxon>
        <taxon>Microsporidia</taxon>
        <taxon>Mitosporidium</taxon>
    </lineage>
</organism>
<feature type="domain" description="EGF-like" evidence="2">
    <location>
        <begin position="667"/>
        <end position="708"/>
    </location>
</feature>
<evidence type="ECO:0000256" key="1">
    <source>
        <dbReference type="PROSITE-ProRule" id="PRU00076"/>
    </source>
</evidence>
<evidence type="ECO:0000313" key="3">
    <source>
        <dbReference type="EMBL" id="KGG52685.1"/>
    </source>
</evidence>
<comment type="caution">
    <text evidence="1">Lacks conserved residue(s) required for the propagation of feature annotation.</text>
</comment>
<evidence type="ECO:0000313" key="4">
    <source>
        <dbReference type="Proteomes" id="UP000029725"/>
    </source>
</evidence>
<dbReference type="GeneID" id="25258429"/>
<protein>
    <submittedName>
        <fullName evidence="3">Receptor-type tyrosine-protein phosphatase T</fullName>
    </submittedName>
</protein>
<dbReference type="EMBL" id="JMKJ01000048">
    <property type="protein sequence ID" value="KGG52685.1"/>
    <property type="molecule type" value="Genomic_DNA"/>
</dbReference>
<dbReference type="Pfam" id="PF24887">
    <property type="entry name" value="EGF_STAB1-2"/>
    <property type="match status" value="1"/>
</dbReference>
<reference evidence="3 4" key="1">
    <citation type="submission" date="2014-04" db="EMBL/GenBank/DDBJ databases">
        <title>A new species of microsporidia sheds light on the evolution of extreme parasitism.</title>
        <authorList>
            <person name="Haag K.L."/>
            <person name="James T.Y."/>
            <person name="Larsson R."/>
            <person name="Schaer T.M."/>
            <person name="Refardt D."/>
            <person name="Pombert J.-F."/>
            <person name="Ebert D."/>
        </authorList>
    </citation>
    <scope>NUCLEOTIDE SEQUENCE [LARGE SCALE GENOMIC DNA]</scope>
    <source>
        <strain evidence="3 4">UGP3</strain>
        <tissue evidence="3">Spores</tissue>
    </source>
</reference>
<dbReference type="PROSITE" id="PS50026">
    <property type="entry name" value="EGF_3"/>
    <property type="match status" value="1"/>
</dbReference>
<dbReference type="Proteomes" id="UP000029725">
    <property type="component" value="Unassembled WGS sequence"/>
</dbReference>
<dbReference type="InterPro" id="IPR000742">
    <property type="entry name" value="EGF"/>
</dbReference>
<dbReference type="VEuPathDB" id="MicrosporidiaDB:DI09_143p30"/>
<evidence type="ECO:0000259" key="2">
    <source>
        <dbReference type="PROSITE" id="PS50026"/>
    </source>
</evidence>
<dbReference type="SUPFAM" id="SSF57196">
    <property type="entry name" value="EGF/Laminin"/>
    <property type="match status" value="1"/>
</dbReference>
<keyword evidence="3" id="KW-0675">Receptor</keyword>